<dbReference type="KEGG" id="cwo:Cwoe_2282"/>
<evidence type="ECO:0000313" key="2">
    <source>
        <dbReference type="EMBL" id="ADB50707.1"/>
    </source>
</evidence>
<dbReference type="RefSeq" id="WP_012933758.1">
    <property type="nucleotide sequence ID" value="NC_013739.1"/>
</dbReference>
<evidence type="ECO:0000313" key="3">
    <source>
        <dbReference type="Proteomes" id="UP000008229"/>
    </source>
</evidence>
<dbReference type="HOGENOM" id="CLU_1183398_0_0_11"/>
<protein>
    <recommendedName>
        <fullName evidence="4">Lipoprotein</fullName>
    </recommendedName>
</protein>
<feature type="chain" id="PRO_5038549937" description="Lipoprotein" evidence="1">
    <location>
        <begin position="18"/>
        <end position="232"/>
    </location>
</feature>
<keyword evidence="1" id="KW-0732">Signal</keyword>
<accession>D3F6E0</accession>
<evidence type="ECO:0008006" key="4">
    <source>
        <dbReference type="Google" id="ProtNLM"/>
    </source>
</evidence>
<proteinExistence type="predicted"/>
<evidence type="ECO:0000256" key="1">
    <source>
        <dbReference type="SAM" id="SignalP"/>
    </source>
</evidence>
<feature type="signal peptide" evidence="1">
    <location>
        <begin position="1"/>
        <end position="17"/>
    </location>
</feature>
<reference evidence="3" key="2">
    <citation type="submission" date="2010-01" db="EMBL/GenBank/DDBJ databases">
        <title>The complete genome of Conexibacter woesei DSM 14684.</title>
        <authorList>
            <consortium name="US DOE Joint Genome Institute (JGI-PGF)"/>
            <person name="Lucas S."/>
            <person name="Copeland A."/>
            <person name="Lapidus A."/>
            <person name="Glavina del Rio T."/>
            <person name="Dalin E."/>
            <person name="Tice H."/>
            <person name="Bruce D."/>
            <person name="Goodwin L."/>
            <person name="Pitluck S."/>
            <person name="Kyrpides N."/>
            <person name="Mavromatis K."/>
            <person name="Ivanova N."/>
            <person name="Mikhailova N."/>
            <person name="Chertkov O."/>
            <person name="Brettin T."/>
            <person name="Detter J.C."/>
            <person name="Han C."/>
            <person name="Larimer F."/>
            <person name="Land M."/>
            <person name="Hauser L."/>
            <person name="Markowitz V."/>
            <person name="Cheng J.-F."/>
            <person name="Hugenholtz P."/>
            <person name="Woyke T."/>
            <person name="Wu D."/>
            <person name="Pukall R."/>
            <person name="Steenblock K."/>
            <person name="Schneider S."/>
            <person name="Klenk H.-P."/>
            <person name="Eisen J.A."/>
        </authorList>
    </citation>
    <scope>NUCLEOTIDE SEQUENCE [LARGE SCALE GENOMIC DNA]</scope>
    <source>
        <strain evidence="3">DSM 14684 / CIP 108061 / JCM 11494 / NBRC 100937 / ID131577</strain>
    </source>
</reference>
<dbReference type="Proteomes" id="UP000008229">
    <property type="component" value="Chromosome"/>
</dbReference>
<dbReference type="STRING" id="469383.Cwoe_2282"/>
<dbReference type="AlphaFoldDB" id="D3F6E0"/>
<sequence length="232" mass="24308" precursor="true">MSRLRPAALALAAVALAALLGGCGGDDGAGTQSAAATATTTAHAEGRPVTDEQALALARVLQQNWQRGGARFTGSVVVHGTAIPMSGRADFRSGRGTATLREPGAASRRYVWTRRAVYAQSDPGSRRYAVQRPDPDGDPVHAAIALINLLSAETIDNTANIQDQGARFLRGDTVDGTPVDVYRYRSGGGATYAIGRDDGLLRQLDARLPAGELVVTLTSHEPVRVAVPEGQR</sequence>
<organism evidence="2 3">
    <name type="scientific">Conexibacter woesei (strain DSM 14684 / CCUG 47730 / CIP 108061 / JCM 11494 / NBRC 100937 / ID131577)</name>
    <dbReference type="NCBI Taxonomy" id="469383"/>
    <lineage>
        <taxon>Bacteria</taxon>
        <taxon>Bacillati</taxon>
        <taxon>Actinomycetota</taxon>
        <taxon>Thermoleophilia</taxon>
        <taxon>Solirubrobacterales</taxon>
        <taxon>Conexibacteraceae</taxon>
        <taxon>Conexibacter</taxon>
    </lineage>
</organism>
<dbReference type="OrthoDB" id="3673753at2"/>
<dbReference type="PROSITE" id="PS51257">
    <property type="entry name" value="PROKAR_LIPOPROTEIN"/>
    <property type="match status" value="1"/>
</dbReference>
<name>D3F6E0_CONWI</name>
<dbReference type="EMBL" id="CP001854">
    <property type="protein sequence ID" value="ADB50707.1"/>
    <property type="molecule type" value="Genomic_DNA"/>
</dbReference>
<reference evidence="2 3" key="1">
    <citation type="journal article" date="2010" name="Stand. Genomic Sci.">
        <title>Complete genome sequence of Conexibacter woesei type strain (ID131577).</title>
        <authorList>
            <person name="Pukall R."/>
            <person name="Lapidus A."/>
            <person name="Glavina Del Rio T."/>
            <person name="Copeland A."/>
            <person name="Tice H."/>
            <person name="Cheng J.-F."/>
            <person name="Lucas S."/>
            <person name="Chen F."/>
            <person name="Nolan M."/>
            <person name="Bruce D."/>
            <person name="Goodwin L."/>
            <person name="Pitluck S."/>
            <person name="Mavromatis K."/>
            <person name="Ivanova N."/>
            <person name="Ovchinnikova G."/>
            <person name="Pati A."/>
            <person name="Chen A."/>
            <person name="Palaniappan K."/>
            <person name="Land M."/>
            <person name="Hauser L."/>
            <person name="Chang Y.-J."/>
            <person name="Jeffries C.D."/>
            <person name="Chain P."/>
            <person name="Meincke L."/>
            <person name="Sims D."/>
            <person name="Brettin T."/>
            <person name="Detter J.C."/>
            <person name="Rohde M."/>
            <person name="Goeker M."/>
            <person name="Bristow J."/>
            <person name="Eisen J.A."/>
            <person name="Markowitz V."/>
            <person name="Kyrpides N.C."/>
            <person name="Klenk H.-P."/>
            <person name="Hugenholtz P."/>
        </authorList>
    </citation>
    <scope>NUCLEOTIDE SEQUENCE [LARGE SCALE GENOMIC DNA]</scope>
    <source>
        <strain evidence="3">DSM 14684 / CIP 108061 / JCM 11494 / NBRC 100937 / ID131577</strain>
    </source>
</reference>
<gene>
    <name evidence="2" type="ordered locus">Cwoe_2282</name>
</gene>
<keyword evidence="3" id="KW-1185">Reference proteome</keyword>